<keyword evidence="2" id="KW-0645">Protease</keyword>
<reference evidence="9" key="1">
    <citation type="submission" date="2025-08" db="UniProtKB">
        <authorList>
            <consortium name="RefSeq"/>
        </authorList>
    </citation>
    <scope>IDENTIFICATION</scope>
    <source>
        <tissue evidence="9">Testes</tissue>
    </source>
</reference>
<dbReference type="Pfam" id="PF00675">
    <property type="entry name" value="Peptidase_M16"/>
    <property type="match status" value="1"/>
</dbReference>
<gene>
    <name evidence="9" type="primary">LOC102804022</name>
</gene>
<dbReference type="InterPro" id="IPR050626">
    <property type="entry name" value="Peptidase_M16"/>
</dbReference>
<feature type="domain" description="Peptidase M16 N-terminal" evidence="7">
    <location>
        <begin position="35"/>
        <end position="170"/>
    </location>
</feature>
<evidence type="ECO:0000256" key="5">
    <source>
        <dbReference type="ARBA" id="ARBA00022833"/>
    </source>
</evidence>
<protein>
    <submittedName>
        <fullName evidence="9">Insulin-degrading enzyme-like</fullName>
    </submittedName>
</protein>
<name>A0ABM0MQM2_SACKO</name>
<dbReference type="RefSeq" id="XP_006822313.1">
    <property type="nucleotide sequence ID" value="XM_006822250.1"/>
</dbReference>
<keyword evidence="5" id="KW-0862">Zinc</keyword>
<dbReference type="InterPro" id="IPR011249">
    <property type="entry name" value="Metalloenz_LuxS/M16"/>
</dbReference>
<keyword evidence="3" id="KW-0479">Metal-binding</keyword>
<evidence type="ECO:0000256" key="1">
    <source>
        <dbReference type="ARBA" id="ARBA00007261"/>
    </source>
</evidence>
<accession>A0ABM0MQM2</accession>
<evidence type="ECO:0000313" key="8">
    <source>
        <dbReference type="Proteomes" id="UP000694865"/>
    </source>
</evidence>
<proteinExistence type="inferred from homology"/>
<evidence type="ECO:0000256" key="2">
    <source>
        <dbReference type="ARBA" id="ARBA00022670"/>
    </source>
</evidence>
<dbReference type="PANTHER" id="PTHR43690">
    <property type="entry name" value="NARDILYSIN"/>
    <property type="match status" value="1"/>
</dbReference>
<dbReference type="InterPro" id="IPR011765">
    <property type="entry name" value="Pept_M16_N"/>
</dbReference>
<dbReference type="InterPro" id="IPR001431">
    <property type="entry name" value="Pept_M16_Zn_BS"/>
</dbReference>
<dbReference type="PROSITE" id="PS00143">
    <property type="entry name" value="INSULINASE"/>
    <property type="match status" value="1"/>
</dbReference>
<evidence type="ECO:0000256" key="6">
    <source>
        <dbReference type="ARBA" id="ARBA00023049"/>
    </source>
</evidence>
<dbReference type="GeneID" id="102804022"/>
<feature type="non-terminal residue" evidence="9">
    <location>
        <position position="181"/>
    </location>
</feature>
<keyword evidence="6" id="KW-0482">Metalloprotease</keyword>
<organism evidence="8 9">
    <name type="scientific">Saccoglossus kowalevskii</name>
    <name type="common">Acorn worm</name>
    <dbReference type="NCBI Taxonomy" id="10224"/>
    <lineage>
        <taxon>Eukaryota</taxon>
        <taxon>Metazoa</taxon>
        <taxon>Hemichordata</taxon>
        <taxon>Enteropneusta</taxon>
        <taxon>Harrimaniidae</taxon>
        <taxon>Saccoglossus</taxon>
    </lineage>
</organism>
<evidence type="ECO:0000256" key="3">
    <source>
        <dbReference type="ARBA" id="ARBA00022723"/>
    </source>
</evidence>
<evidence type="ECO:0000256" key="4">
    <source>
        <dbReference type="ARBA" id="ARBA00022801"/>
    </source>
</evidence>
<dbReference type="Gene3D" id="3.30.830.10">
    <property type="entry name" value="Metalloenzyme, LuxS/M16 peptidase-like"/>
    <property type="match status" value="1"/>
</dbReference>
<comment type="similarity">
    <text evidence="1">Belongs to the peptidase M16 family.</text>
</comment>
<evidence type="ECO:0000259" key="7">
    <source>
        <dbReference type="Pfam" id="PF00675"/>
    </source>
</evidence>
<keyword evidence="4" id="KW-0378">Hydrolase</keyword>
<dbReference type="SUPFAM" id="SSF63411">
    <property type="entry name" value="LuxS/MPP-like metallohydrolase"/>
    <property type="match status" value="1"/>
</dbReference>
<dbReference type="Proteomes" id="UP000694865">
    <property type="component" value="Unplaced"/>
</dbReference>
<keyword evidence="8" id="KW-1185">Reference proteome</keyword>
<dbReference type="PANTHER" id="PTHR43690:SF18">
    <property type="entry name" value="INSULIN-DEGRADING ENZYME-RELATED"/>
    <property type="match status" value="1"/>
</dbReference>
<sequence>MAMMENKVNTVFDKIVKSAEDKREYRGLELINGMKVVLISDSTTEKSSAAMDIHIGSMSDPNHIPGLAHFCEHMLFLGTEKYPSENEYTKFLNEHSGFSNAFTGAEHTNYYFDVSYEHLRGALDRFAQFFLCPLFNKDSKDREVNAVDSENHKNLKSDMWRIFQLEKATADSSHPYSKFGT</sequence>
<evidence type="ECO:0000313" key="9">
    <source>
        <dbReference type="RefSeq" id="XP_006822313.1"/>
    </source>
</evidence>